<dbReference type="OMA" id="VIWPKVI"/>
<evidence type="ECO:0000313" key="3">
    <source>
        <dbReference type="RefSeq" id="XP_027199487.1"/>
    </source>
</evidence>
<dbReference type="InterPro" id="IPR036514">
    <property type="entry name" value="SGNH_hydro_sf"/>
</dbReference>
<name>A0A6P6Y1W4_DERPT</name>
<dbReference type="InterPro" id="IPR013830">
    <property type="entry name" value="SGNH_hydro"/>
</dbReference>
<accession>A0A6P6Y1W4</accession>
<keyword evidence="2" id="KW-1185">Reference proteome</keyword>
<dbReference type="Gene3D" id="3.40.50.1110">
    <property type="entry name" value="SGNH hydrolase"/>
    <property type="match status" value="1"/>
</dbReference>
<gene>
    <name evidence="3" type="primary">LOC113793632</name>
</gene>
<dbReference type="OrthoDB" id="671439at2759"/>
<dbReference type="CDD" id="cd01838">
    <property type="entry name" value="Isoamyl_acetate_hydrolase_like"/>
    <property type="match status" value="1"/>
</dbReference>
<dbReference type="InParanoid" id="A0A6P6Y1W4"/>
<dbReference type="KEGG" id="dpte:113793632"/>
<evidence type="ECO:0000313" key="2">
    <source>
        <dbReference type="Proteomes" id="UP000515146"/>
    </source>
</evidence>
<proteinExistence type="predicted"/>
<dbReference type="PANTHER" id="PTHR14209">
    <property type="entry name" value="ISOAMYL ACETATE-HYDROLYZING ESTERASE 1"/>
    <property type="match status" value="1"/>
</dbReference>
<organism evidence="2 3">
    <name type="scientific">Dermatophagoides pteronyssinus</name>
    <name type="common">European house dust mite</name>
    <dbReference type="NCBI Taxonomy" id="6956"/>
    <lineage>
        <taxon>Eukaryota</taxon>
        <taxon>Metazoa</taxon>
        <taxon>Ecdysozoa</taxon>
        <taxon>Arthropoda</taxon>
        <taxon>Chelicerata</taxon>
        <taxon>Arachnida</taxon>
        <taxon>Acari</taxon>
        <taxon>Acariformes</taxon>
        <taxon>Sarcoptiformes</taxon>
        <taxon>Astigmata</taxon>
        <taxon>Psoroptidia</taxon>
        <taxon>Analgoidea</taxon>
        <taxon>Pyroglyphidae</taxon>
        <taxon>Dermatophagoidinae</taxon>
        <taxon>Dermatophagoides</taxon>
    </lineage>
</organism>
<dbReference type="InterPro" id="IPR045136">
    <property type="entry name" value="Iah1-like"/>
</dbReference>
<dbReference type="AlphaFoldDB" id="A0A6P6Y1W4"/>
<evidence type="ECO:0000259" key="1">
    <source>
        <dbReference type="Pfam" id="PF13472"/>
    </source>
</evidence>
<dbReference type="Pfam" id="PF13472">
    <property type="entry name" value="Lipase_GDSL_2"/>
    <property type="match status" value="1"/>
</dbReference>
<dbReference type="GeneID" id="113793632"/>
<dbReference type="Proteomes" id="UP000515146">
    <property type="component" value="Unplaced"/>
</dbReference>
<sequence length="251" mass="28882">MIKNTLKMWPKIILFGDSHTQRSFDPNNGCWGALLANKFQRVCDIVPRGFSGYNTRWCKMIMPKIFAQFKAEEIACVTILLGSNDSVPASSVTGQHVPVDEYRKNLIAMLNHLTSKGIDKDKIILITPPHMHQTIFKAWSFEQNRPIIPETWEKDLIKYVDACRSVAKEMNISLLDLYKIFMAVKDNNEKLFNDGLHLSRDGGQLLYDNLLPLITERVVRITGKPLTDQSMQYPYWRDVDVNNPEKSLLRP</sequence>
<dbReference type="PANTHER" id="PTHR14209:SF19">
    <property type="entry name" value="ISOAMYL ACETATE-HYDROLYZING ESTERASE 1 HOMOLOG"/>
    <property type="match status" value="1"/>
</dbReference>
<reference evidence="3" key="1">
    <citation type="submission" date="2025-08" db="UniProtKB">
        <authorList>
            <consortium name="RefSeq"/>
        </authorList>
    </citation>
    <scope>IDENTIFICATION</scope>
    <source>
        <strain evidence="3">Airmid</strain>
    </source>
</reference>
<feature type="domain" description="SGNH hydrolase-type esterase" evidence="1">
    <location>
        <begin position="14"/>
        <end position="204"/>
    </location>
</feature>
<dbReference type="RefSeq" id="XP_027199487.1">
    <property type="nucleotide sequence ID" value="XM_027343686.1"/>
</dbReference>
<dbReference type="SUPFAM" id="SSF52266">
    <property type="entry name" value="SGNH hydrolase"/>
    <property type="match status" value="1"/>
</dbReference>
<protein>
    <submittedName>
        <fullName evidence="3">Isoamyl acetate-hydrolyzing esterase 1 homolog</fullName>
    </submittedName>
</protein>